<sequence length="350" mass="40012">MPSRVSRAAPTPPVVARYTEESVEFQEAYEMARVDLERVDSVPLLTGPSDYHDWLRDFQIVCRQICVIDFFEGQEDLPLPPEAGEDAPVEEYNEYMLQLADWTGMNDSILECIRITCNPLMRSKIPTDVSTVSAARAILREECKPTFDLVMSLWRRLHEYTLDQAPDFLSFRYEFENRFEAFNRLEGGIVLDDNHKSLFFLCALGPEFSSWISITSQMYRIAGYSYGSKKDLTFHDLSSYAENYWHSIQRSKDTDLNVKAHRSSSSVASRKRTFDHRNGDGRPPFGVLLGPPDRPCQWPGHNGTGERGHTNGMCMKQNNDLCREFKKRFANGYTAAPYEGSPGFRGTSSF</sequence>
<dbReference type="RefSeq" id="XP_016764305.1">
    <property type="nucleotide sequence ID" value="XM_016904541.1"/>
</dbReference>
<evidence type="ECO:0000313" key="2">
    <source>
        <dbReference type="Proteomes" id="UP000016931"/>
    </source>
</evidence>
<dbReference type="eggNOG" id="ENOG502RHKT">
    <property type="taxonomic scope" value="Eukaryota"/>
</dbReference>
<dbReference type="HOGENOM" id="CLU_792657_0_0_1"/>
<dbReference type="Proteomes" id="UP000016931">
    <property type="component" value="Unassembled WGS sequence"/>
</dbReference>
<protein>
    <submittedName>
        <fullName evidence="1">Uncharacterized protein</fullName>
    </submittedName>
</protein>
<dbReference type="OrthoDB" id="10580645at2759"/>
<keyword evidence="2" id="KW-1185">Reference proteome</keyword>
<evidence type="ECO:0000313" key="1">
    <source>
        <dbReference type="EMBL" id="EMF16184.1"/>
    </source>
</evidence>
<gene>
    <name evidence="1" type="ORF">SEPMUDRAFT_147819</name>
</gene>
<dbReference type="GeneID" id="27901678"/>
<dbReference type="AlphaFoldDB" id="M3DF85"/>
<proteinExistence type="predicted"/>
<accession>M3DF85</accession>
<dbReference type="EMBL" id="KB456261">
    <property type="protein sequence ID" value="EMF16184.1"/>
    <property type="molecule type" value="Genomic_DNA"/>
</dbReference>
<name>M3DF85_SPHMS</name>
<reference evidence="1 2" key="1">
    <citation type="journal article" date="2012" name="PLoS Pathog.">
        <title>Diverse lifestyles and strategies of plant pathogenesis encoded in the genomes of eighteen Dothideomycetes fungi.</title>
        <authorList>
            <person name="Ohm R.A."/>
            <person name="Feau N."/>
            <person name="Henrissat B."/>
            <person name="Schoch C.L."/>
            <person name="Horwitz B.A."/>
            <person name="Barry K.W."/>
            <person name="Condon B.J."/>
            <person name="Copeland A.C."/>
            <person name="Dhillon B."/>
            <person name="Glaser F."/>
            <person name="Hesse C.N."/>
            <person name="Kosti I."/>
            <person name="LaButti K."/>
            <person name="Lindquist E.A."/>
            <person name="Lucas S."/>
            <person name="Salamov A.A."/>
            <person name="Bradshaw R.E."/>
            <person name="Ciuffetti L."/>
            <person name="Hamelin R.C."/>
            <person name="Kema G.H.J."/>
            <person name="Lawrence C."/>
            <person name="Scott J.A."/>
            <person name="Spatafora J.W."/>
            <person name="Turgeon B.G."/>
            <person name="de Wit P.J.G.M."/>
            <person name="Zhong S."/>
            <person name="Goodwin S.B."/>
            <person name="Grigoriev I.V."/>
        </authorList>
    </citation>
    <scope>NUCLEOTIDE SEQUENCE [LARGE SCALE GENOMIC DNA]</scope>
    <source>
        <strain evidence="1 2">SO2202</strain>
    </source>
</reference>
<organism evidence="1 2">
    <name type="scientific">Sphaerulina musiva (strain SO2202)</name>
    <name type="common">Poplar stem canker fungus</name>
    <name type="synonym">Septoria musiva</name>
    <dbReference type="NCBI Taxonomy" id="692275"/>
    <lineage>
        <taxon>Eukaryota</taxon>
        <taxon>Fungi</taxon>
        <taxon>Dikarya</taxon>
        <taxon>Ascomycota</taxon>
        <taxon>Pezizomycotina</taxon>
        <taxon>Dothideomycetes</taxon>
        <taxon>Dothideomycetidae</taxon>
        <taxon>Mycosphaerellales</taxon>
        <taxon>Mycosphaerellaceae</taxon>
        <taxon>Sphaerulina</taxon>
    </lineage>
</organism>